<feature type="transmembrane region" description="Helical" evidence="2">
    <location>
        <begin position="125"/>
        <end position="144"/>
    </location>
</feature>
<evidence type="ECO:0000313" key="4">
    <source>
        <dbReference type="Proteomes" id="UP000770015"/>
    </source>
</evidence>
<organism evidence="3 4">
    <name type="scientific">Plectosphaerella plurivora</name>
    <dbReference type="NCBI Taxonomy" id="936078"/>
    <lineage>
        <taxon>Eukaryota</taxon>
        <taxon>Fungi</taxon>
        <taxon>Dikarya</taxon>
        <taxon>Ascomycota</taxon>
        <taxon>Pezizomycotina</taxon>
        <taxon>Sordariomycetes</taxon>
        <taxon>Hypocreomycetidae</taxon>
        <taxon>Glomerellales</taxon>
        <taxon>Plectosphaerellaceae</taxon>
        <taxon>Plectosphaerella</taxon>
    </lineage>
</organism>
<comment type="caution">
    <text evidence="3">The sequence shown here is derived from an EMBL/GenBank/DDBJ whole genome shotgun (WGS) entry which is preliminary data.</text>
</comment>
<gene>
    <name evidence="3" type="ORF">F5X68DRAFT_216378</name>
</gene>
<dbReference type="AlphaFoldDB" id="A0A9P8V0Q0"/>
<feature type="transmembrane region" description="Helical" evidence="2">
    <location>
        <begin position="195"/>
        <end position="217"/>
    </location>
</feature>
<proteinExistence type="predicted"/>
<feature type="transmembrane region" description="Helical" evidence="2">
    <location>
        <begin position="259"/>
        <end position="275"/>
    </location>
</feature>
<dbReference type="Proteomes" id="UP000770015">
    <property type="component" value="Unassembled WGS sequence"/>
</dbReference>
<feature type="transmembrane region" description="Helical" evidence="2">
    <location>
        <begin position="92"/>
        <end position="113"/>
    </location>
</feature>
<name>A0A9P8V0Q0_9PEZI</name>
<dbReference type="OrthoDB" id="3021074at2759"/>
<reference evidence="3" key="1">
    <citation type="journal article" date="2021" name="Nat. Commun.">
        <title>Genetic determinants of endophytism in the Arabidopsis root mycobiome.</title>
        <authorList>
            <person name="Mesny F."/>
            <person name="Miyauchi S."/>
            <person name="Thiergart T."/>
            <person name="Pickel B."/>
            <person name="Atanasova L."/>
            <person name="Karlsson M."/>
            <person name="Huettel B."/>
            <person name="Barry K.W."/>
            <person name="Haridas S."/>
            <person name="Chen C."/>
            <person name="Bauer D."/>
            <person name="Andreopoulos W."/>
            <person name="Pangilinan J."/>
            <person name="LaButti K."/>
            <person name="Riley R."/>
            <person name="Lipzen A."/>
            <person name="Clum A."/>
            <person name="Drula E."/>
            <person name="Henrissat B."/>
            <person name="Kohler A."/>
            <person name="Grigoriev I.V."/>
            <person name="Martin F.M."/>
            <person name="Hacquard S."/>
        </authorList>
    </citation>
    <scope>NUCLEOTIDE SEQUENCE</scope>
    <source>
        <strain evidence="3">MPI-SDFR-AT-0117</strain>
    </source>
</reference>
<feature type="region of interest" description="Disordered" evidence="1">
    <location>
        <begin position="398"/>
        <end position="423"/>
    </location>
</feature>
<keyword evidence="4" id="KW-1185">Reference proteome</keyword>
<evidence type="ECO:0000256" key="1">
    <source>
        <dbReference type="SAM" id="MobiDB-lite"/>
    </source>
</evidence>
<feature type="transmembrane region" description="Helical" evidence="2">
    <location>
        <begin position="295"/>
        <end position="315"/>
    </location>
</feature>
<accession>A0A9P8V0Q0</accession>
<keyword evidence="2" id="KW-1133">Transmembrane helix</keyword>
<protein>
    <submittedName>
        <fullName evidence="3">Uncharacterized protein</fullName>
    </submittedName>
</protein>
<keyword evidence="2" id="KW-0472">Membrane</keyword>
<dbReference type="EMBL" id="JAGSXJ010000032">
    <property type="protein sequence ID" value="KAH6669193.1"/>
    <property type="molecule type" value="Genomic_DNA"/>
</dbReference>
<keyword evidence="2" id="KW-0812">Transmembrane</keyword>
<evidence type="ECO:0000256" key="2">
    <source>
        <dbReference type="SAM" id="Phobius"/>
    </source>
</evidence>
<feature type="transmembrane region" description="Helical" evidence="2">
    <location>
        <begin position="60"/>
        <end position="80"/>
    </location>
</feature>
<evidence type="ECO:0000313" key="3">
    <source>
        <dbReference type="EMBL" id="KAH6669193.1"/>
    </source>
</evidence>
<sequence>MYLPADFSLTVRSVSAEANVPQVICAWPLSGQYGFGSRILFYLLVTTCVFARKSLWLRNTFLAATLLFPVVAALHAIVLAVKHVDGAVDMDIYGAFQLCSLGLVAGTLAVRISKTYYGTPGRNTIFIWVTLILAGLLCLAVEFFRATPRSCPGFQYGKENSCDFICSEDEGPHSPLRQGAASDIYVVEAPTLLSFRAGVLLSAGCCVHAIVWMLYMLEKILREEERNRVESGESRLFPMLSHRTSSFAVSKRTPIKTRIILVAFGAVGLALLVVGERNFHSKPLTFEIELISGVGQWSSIVTAVLAAASSMLVPLHEDMARVREDRETGRHRNRRRRSRGYRVAEFFVDLDHMFDQRLKQIARRASTNMGEAEYPKLPGEEHRNPEISGLAAAVENFNRSRTPSVHVRRESNEGPDGGSEEGIVESPQAAHFRQDDAGFLAVPLAEPRRSGVHYGM</sequence>